<sequence length="112" mass="11748">MTRGCWKGRGDVRHYVSGRRGLGTAAGSFLSLEEAADTSEREGAWFGPRRERAGPAMAGAGLGIQYLAGLEETPMTAVVGVGSGVQMRAEEGRGRVSLALCDVPAPWGDPSR</sequence>
<gene>
    <name evidence="1" type="ORF">chiPu_0022660</name>
</gene>
<accession>A0A401RJC1</accession>
<evidence type="ECO:0000313" key="2">
    <source>
        <dbReference type="Proteomes" id="UP000287033"/>
    </source>
</evidence>
<comment type="caution">
    <text evidence="1">The sequence shown here is derived from an EMBL/GenBank/DDBJ whole genome shotgun (WGS) entry which is preliminary data.</text>
</comment>
<reference evidence="1 2" key="1">
    <citation type="journal article" date="2018" name="Nat. Ecol. Evol.">
        <title>Shark genomes provide insights into elasmobranch evolution and the origin of vertebrates.</title>
        <authorList>
            <person name="Hara Y"/>
            <person name="Yamaguchi K"/>
            <person name="Onimaru K"/>
            <person name="Kadota M"/>
            <person name="Koyanagi M"/>
            <person name="Keeley SD"/>
            <person name="Tatsumi K"/>
            <person name="Tanaka K"/>
            <person name="Motone F"/>
            <person name="Kageyama Y"/>
            <person name="Nozu R"/>
            <person name="Adachi N"/>
            <person name="Nishimura O"/>
            <person name="Nakagawa R"/>
            <person name="Tanegashima C"/>
            <person name="Kiyatake I"/>
            <person name="Matsumoto R"/>
            <person name="Murakumo K"/>
            <person name="Nishida K"/>
            <person name="Terakita A"/>
            <person name="Kuratani S"/>
            <person name="Sato K"/>
            <person name="Hyodo S Kuraku.S."/>
        </authorList>
    </citation>
    <scope>NUCLEOTIDE SEQUENCE [LARGE SCALE GENOMIC DNA]</scope>
</reference>
<name>A0A401RJC1_CHIPU</name>
<keyword evidence="2" id="KW-1185">Reference proteome</keyword>
<dbReference type="Proteomes" id="UP000287033">
    <property type="component" value="Unassembled WGS sequence"/>
</dbReference>
<dbReference type="AlphaFoldDB" id="A0A401RJC1"/>
<dbReference type="EMBL" id="BEZZ01009846">
    <property type="protein sequence ID" value="GCC18258.1"/>
    <property type="molecule type" value="Genomic_DNA"/>
</dbReference>
<proteinExistence type="predicted"/>
<organism evidence="1 2">
    <name type="scientific">Chiloscyllium punctatum</name>
    <name type="common">Brownbanded bambooshark</name>
    <name type="synonym">Hemiscyllium punctatum</name>
    <dbReference type="NCBI Taxonomy" id="137246"/>
    <lineage>
        <taxon>Eukaryota</taxon>
        <taxon>Metazoa</taxon>
        <taxon>Chordata</taxon>
        <taxon>Craniata</taxon>
        <taxon>Vertebrata</taxon>
        <taxon>Chondrichthyes</taxon>
        <taxon>Elasmobranchii</taxon>
        <taxon>Galeomorphii</taxon>
        <taxon>Galeoidea</taxon>
        <taxon>Orectolobiformes</taxon>
        <taxon>Hemiscylliidae</taxon>
        <taxon>Chiloscyllium</taxon>
    </lineage>
</organism>
<evidence type="ECO:0000313" key="1">
    <source>
        <dbReference type="EMBL" id="GCC18258.1"/>
    </source>
</evidence>
<protein>
    <submittedName>
        <fullName evidence="1">Uncharacterized protein</fullName>
    </submittedName>
</protein>